<comment type="similarity">
    <text evidence="1">Belongs to the NAD(P)H dehydrogenase (quinone) family.</text>
</comment>
<gene>
    <name evidence="4" type="primary">kefF_2</name>
    <name evidence="4" type="ORF">PS862_05003</name>
</gene>
<name>A0A5E7P0F5_PSEFL</name>
<dbReference type="AlphaFoldDB" id="A0A5E7P0F5"/>
<reference evidence="4 5" key="1">
    <citation type="submission" date="2019-09" db="EMBL/GenBank/DDBJ databases">
        <authorList>
            <person name="Chandra G."/>
            <person name="Truman W A."/>
        </authorList>
    </citation>
    <scope>NUCLEOTIDE SEQUENCE [LARGE SCALE GENOMIC DNA]</scope>
    <source>
        <strain evidence="4">PS862</strain>
    </source>
</reference>
<sequence length="261" mass="29512">MNIYIVCAHPESASFNNSLVTTATQSFENLGHQVKVTDLYAHDFDPCEHARHFHPRKNSHRFDVQAEQRHGYENDTLPAQVDSQLAALHWADLVIVQFPLWWFGAPAMLKGWMDRVLVYGGLYSSEQRFEQGVCRGKRVLLCVTTGSSADECAPNGREGNTHLLLWPIQYAFRYVGFEVLQSYLIHGIWADCTATGRDLNEELQRFSSFCADIDQAAVLPFNSPTDWDERGQLKQGAPSYTPFIQHADDSIFNNAIDSAKV</sequence>
<evidence type="ECO:0000256" key="2">
    <source>
        <dbReference type="ARBA" id="ARBA00023002"/>
    </source>
</evidence>
<dbReference type="GO" id="GO:0003955">
    <property type="term" value="F:NAD(P)H dehydrogenase (quinone) activity"/>
    <property type="evidence" value="ECO:0007669"/>
    <property type="project" value="UniProtKB-EC"/>
</dbReference>
<dbReference type="GO" id="GO:0005829">
    <property type="term" value="C:cytosol"/>
    <property type="evidence" value="ECO:0007669"/>
    <property type="project" value="TreeGrafter"/>
</dbReference>
<dbReference type="Pfam" id="PF02525">
    <property type="entry name" value="Flavodoxin_2"/>
    <property type="match status" value="1"/>
</dbReference>
<dbReference type="EMBL" id="CABVII010000028">
    <property type="protein sequence ID" value="VVP43325.1"/>
    <property type="molecule type" value="Genomic_DNA"/>
</dbReference>
<dbReference type="PANTHER" id="PTHR10204">
    <property type="entry name" value="NAD P H OXIDOREDUCTASE-RELATED"/>
    <property type="match status" value="1"/>
</dbReference>
<dbReference type="SUPFAM" id="SSF52218">
    <property type="entry name" value="Flavoproteins"/>
    <property type="match status" value="1"/>
</dbReference>
<keyword evidence="2 4" id="KW-0560">Oxidoreductase</keyword>
<dbReference type="Proteomes" id="UP000385207">
    <property type="component" value="Unassembled WGS sequence"/>
</dbReference>
<dbReference type="RefSeq" id="WP_150785008.1">
    <property type="nucleotide sequence ID" value="NZ_CABVII010000028.1"/>
</dbReference>
<evidence type="ECO:0000259" key="3">
    <source>
        <dbReference type="Pfam" id="PF02525"/>
    </source>
</evidence>
<dbReference type="InterPro" id="IPR003680">
    <property type="entry name" value="Flavodoxin_fold"/>
</dbReference>
<organism evidence="4 5">
    <name type="scientific">Pseudomonas fluorescens</name>
    <dbReference type="NCBI Taxonomy" id="294"/>
    <lineage>
        <taxon>Bacteria</taxon>
        <taxon>Pseudomonadati</taxon>
        <taxon>Pseudomonadota</taxon>
        <taxon>Gammaproteobacteria</taxon>
        <taxon>Pseudomonadales</taxon>
        <taxon>Pseudomonadaceae</taxon>
        <taxon>Pseudomonas</taxon>
    </lineage>
</organism>
<proteinExistence type="inferred from homology"/>
<dbReference type="OrthoDB" id="9798454at2"/>
<evidence type="ECO:0000313" key="4">
    <source>
        <dbReference type="EMBL" id="VVP43325.1"/>
    </source>
</evidence>
<dbReference type="EC" id="1.6.5.2" evidence="4"/>
<dbReference type="PANTHER" id="PTHR10204:SF34">
    <property type="entry name" value="NAD(P)H DEHYDROGENASE [QUINONE] 1 ISOFORM 1"/>
    <property type="match status" value="1"/>
</dbReference>
<protein>
    <submittedName>
        <fullName evidence="4">Glutathione-regulated potassium-efflux system ancillary protein KefF</fullName>
        <ecNumber evidence="4">1.6.5.2</ecNumber>
    </submittedName>
</protein>
<evidence type="ECO:0000256" key="1">
    <source>
        <dbReference type="ARBA" id="ARBA00006252"/>
    </source>
</evidence>
<dbReference type="InterPro" id="IPR029039">
    <property type="entry name" value="Flavoprotein-like_sf"/>
</dbReference>
<feature type="domain" description="Flavodoxin-like fold" evidence="3">
    <location>
        <begin position="1"/>
        <end position="205"/>
    </location>
</feature>
<dbReference type="Gene3D" id="3.40.50.360">
    <property type="match status" value="1"/>
</dbReference>
<dbReference type="InterPro" id="IPR051545">
    <property type="entry name" value="NAD(P)H_dehydrogenase_qn"/>
</dbReference>
<accession>A0A5E7P0F5</accession>
<evidence type="ECO:0000313" key="5">
    <source>
        <dbReference type="Proteomes" id="UP000385207"/>
    </source>
</evidence>